<feature type="region of interest" description="Disordered" evidence="2">
    <location>
        <begin position="266"/>
        <end position="290"/>
    </location>
</feature>
<evidence type="ECO:0000313" key="6">
    <source>
        <dbReference type="EMBL" id="KAI9154536.1"/>
    </source>
</evidence>
<reference evidence="6" key="1">
    <citation type="journal article" date="2022" name="Plant J.">
        <title>Strategies of tolerance reflected in two North American maple genomes.</title>
        <authorList>
            <person name="McEvoy S.L."/>
            <person name="Sezen U.U."/>
            <person name="Trouern-Trend A."/>
            <person name="McMahon S.M."/>
            <person name="Schaberg P.G."/>
            <person name="Yang J."/>
            <person name="Wegrzyn J.L."/>
            <person name="Swenson N.G."/>
        </authorList>
    </citation>
    <scope>NUCLEOTIDE SEQUENCE</scope>
    <source>
        <strain evidence="6">91603</strain>
    </source>
</reference>
<dbReference type="InterPro" id="IPR001220">
    <property type="entry name" value="Legume_lectin_dom"/>
</dbReference>
<protein>
    <recommendedName>
        <fullName evidence="5">Legume lectin domain-containing protein</fullName>
    </recommendedName>
</protein>
<reference evidence="6" key="2">
    <citation type="submission" date="2023-02" db="EMBL/GenBank/DDBJ databases">
        <authorList>
            <person name="Swenson N.G."/>
            <person name="Wegrzyn J.L."/>
            <person name="Mcevoy S.L."/>
        </authorList>
    </citation>
    <scope>NUCLEOTIDE SEQUENCE</scope>
    <source>
        <strain evidence="6">91603</strain>
        <tissue evidence="6">Leaf</tissue>
    </source>
</reference>
<dbReference type="Pfam" id="PF00139">
    <property type="entry name" value="Lectin_legB"/>
    <property type="match status" value="1"/>
</dbReference>
<feature type="transmembrane region" description="Helical" evidence="3">
    <location>
        <begin position="169"/>
        <end position="191"/>
    </location>
</feature>
<keyword evidence="3" id="KW-0472">Membrane</keyword>
<evidence type="ECO:0000256" key="1">
    <source>
        <dbReference type="ARBA" id="ARBA00022734"/>
    </source>
</evidence>
<keyword evidence="3" id="KW-1133">Transmembrane helix</keyword>
<evidence type="ECO:0000256" key="3">
    <source>
        <dbReference type="SAM" id="Phobius"/>
    </source>
</evidence>
<dbReference type="Gene3D" id="2.60.120.200">
    <property type="match status" value="1"/>
</dbReference>
<sequence length="290" mass="32230">MAKFSMAQYLTAVTLFIFNLKVFSAEPSYCVFHNKTNEVPRCRSEFSVYGVAMAINGRSSVQLINSNRSNAKLIVYRKPIKVVDGNPPIFPSFPTILSFSLSNQSGDGLVFLMVPKGYRFTNVGKRSFGRSKMGLLTSKFRVVVVEFDTSFDPQYVNLTEIMLALTLKVYYLLNSAIFHLRIFSLIVVIGLNTLSSGTNRMGISDSVPLLDSSSGRSKYNAKVVQSKSKHCTNYNVDYSNVHTVEDDAISYGTHCRVSSVPSYEQETNRHAITASSEPCCRQSDPSPARS</sequence>
<proteinExistence type="predicted"/>
<accession>A0AAD5IAW7</accession>
<keyword evidence="7" id="KW-1185">Reference proteome</keyword>
<keyword evidence="1" id="KW-0430">Lectin</keyword>
<dbReference type="Proteomes" id="UP001064489">
    <property type="component" value="Chromosome 11"/>
</dbReference>
<feature type="domain" description="Legume lectin" evidence="5">
    <location>
        <begin position="45"/>
        <end position="151"/>
    </location>
</feature>
<organism evidence="6 7">
    <name type="scientific">Acer negundo</name>
    <name type="common">Box elder</name>
    <dbReference type="NCBI Taxonomy" id="4023"/>
    <lineage>
        <taxon>Eukaryota</taxon>
        <taxon>Viridiplantae</taxon>
        <taxon>Streptophyta</taxon>
        <taxon>Embryophyta</taxon>
        <taxon>Tracheophyta</taxon>
        <taxon>Spermatophyta</taxon>
        <taxon>Magnoliopsida</taxon>
        <taxon>eudicotyledons</taxon>
        <taxon>Gunneridae</taxon>
        <taxon>Pentapetalae</taxon>
        <taxon>rosids</taxon>
        <taxon>malvids</taxon>
        <taxon>Sapindales</taxon>
        <taxon>Sapindaceae</taxon>
        <taxon>Hippocastanoideae</taxon>
        <taxon>Acereae</taxon>
        <taxon>Acer</taxon>
    </lineage>
</organism>
<evidence type="ECO:0000256" key="4">
    <source>
        <dbReference type="SAM" id="SignalP"/>
    </source>
</evidence>
<keyword evidence="3" id="KW-0812">Transmembrane</keyword>
<feature type="signal peptide" evidence="4">
    <location>
        <begin position="1"/>
        <end position="24"/>
    </location>
</feature>
<feature type="chain" id="PRO_5042294738" description="Legume lectin domain-containing protein" evidence="4">
    <location>
        <begin position="25"/>
        <end position="290"/>
    </location>
</feature>
<dbReference type="AlphaFoldDB" id="A0AAD5IAW7"/>
<keyword evidence="4" id="KW-0732">Signal</keyword>
<dbReference type="SUPFAM" id="SSF49899">
    <property type="entry name" value="Concanavalin A-like lectins/glucanases"/>
    <property type="match status" value="1"/>
</dbReference>
<evidence type="ECO:0000259" key="5">
    <source>
        <dbReference type="Pfam" id="PF00139"/>
    </source>
</evidence>
<evidence type="ECO:0000313" key="7">
    <source>
        <dbReference type="Proteomes" id="UP001064489"/>
    </source>
</evidence>
<gene>
    <name evidence="6" type="ORF">LWI28_027659</name>
</gene>
<dbReference type="EMBL" id="JAJSOW010000108">
    <property type="protein sequence ID" value="KAI9154536.1"/>
    <property type="molecule type" value="Genomic_DNA"/>
</dbReference>
<name>A0AAD5IAW7_ACENE</name>
<dbReference type="InterPro" id="IPR013320">
    <property type="entry name" value="ConA-like_dom_sf"/>
</dbReference>
<dbReference type="GO" id="GO:0030246">
    <property type="term" value="F:carbohydrate binding"/>
    <property type="evidence" value="ECO:0007669"/>
    <property type="project" value="UniProtKB-KW"/>
</dbReference>
<evidence type="ECO:0000256" key="2">
    <source>
        <dbReference type="SAM" id="MobiDB-lite"/>
    </source>
</evidence>
<comment type="caution">
    <text evidence="6">The sequence shown here is derived from an EMBL/GenBank/DDBJ whole genome shotgun (WGS) entry which is preliminary data.</text>
</comment>